<dbReference type="EMBL" id="FTNE01000023">
    <property type="protein sequence ID" value="SIR30174.1"/>
    <property type="molecule type" value="Genomic_DNA"/>
</dbReference>
<dbReference type="PANTHER" id="PTHR30231">
    <property type="entry name" value="DNA POLYMERASE III SUBUNIT EPSILON"/>
    <property type="match status" value="1"/>
</dbReference>
<protein>
    <submittedName>
        <fullName evidence="4">DNA polymerase-3 subunit epsilon</fullName>
    </submittedName>
</protein>
<feature type="domain" description="Exonuclease" evidence="3">
    <location>
        <begin position="44"/>
        <end position="209"/>
    </location>
</feature>
<dbReference type="NCBIfam" id="NF006615">
    <property type="entry name" value="PRK09182.1"/>
    <property type="match status" value="1"/>
</dbReference>
<dbReference type="GO" id="GO:0008408">
    <property type="term" value="F:3'-5' exonuclease activity"/>
    <property type="evidence" value="ECO:0007669"/>
    <property type="project" value="TreeGrafter"/>
</dbReference>
<reference evidence="4 5" key="1">
    <citation type="submission" date="2017-01" db="EMBL/GenBank/DDBJ databases">
        <authorList>
            <person name="Varghese N."/>
            <person name="Submissions S."/>
        </authorList>
    </citation>
    <scope>NUCLEOTIDE SEQUENCE [LARGE SCALE GENOMIC DNA]</scope>
    <source>
        <strain evidence="4 5">ATCC 35905</strain>
    </source>
</reference>
<dbReference type="GO" id="GO:0003676">
    <property type="term" value="F:nucleic acid binding"/>
    <property type="evidence" value="ECO:0007669"/>
    <property type="project" value="InterPro"/>
</dbReference>
<dbReference type="InterPro" id="IPR012337">
    <property type="entry name" value="RNaseH-like_sf"/>
</dbReference>
<gene>
    <name evidence="4" type="ORF">SAMN05421828_12355</name>
</gene>
<evidence type="ECO:0000256" key="1">
    <source>
        <dbReference type="ARBA" id="ARBA00025483"/>
    </source>
</evidence>
<dbReference type="GO" id="GO:0005829">
    <property type="term" value="C:cytosol"/>
    <property type="evidence" value="ECO:0007669"/>
    <property type="project" value="TreeGrafter"/>
</dbReference>
<dbReference type="CDD" id="cd06127">
    <property type="entry name" value="DEDDh"/>
    <property type="match status" value="1"/>
</dbReference>
<dbReference type="RefSeq" id="WP_029312029.1">
    <property type="nucleotide sequence ID" value="NZ_FTNE01000023.1"/>
</dbReference>
<dbReference type="InterPro" id="IPR036397">
    <property type="entry name" value="RNaseH_sf"/>
</dbReference>
<dbReference type="SUPFAM" id="SSF53098">
    <property type="entry name" value="Ribonuclease H-like"/>
    <property type="match status" value="1"/>
</dbReference>
<name>A0A8G2CMS9_ACIRU</name>
<evidence type="ECO:0000259" key="3">
    <source>
        <dbReference type="SMART" id="SM00479"/>
    </source>
</evidence>
<evidence type="ECO:0000256" key="2">
    <source>
        <dbReference type="ARBA" id="ARBA00026073"/>
    </source>
</evidence>
<proteinExistence type="predicted"/>
<comment type="caution">
    <text evidence="4">The sequence shown here is derived from an EMBL/GenBank/DDBJ whole genome shotgun (WGS) entry which is preliminary data.</text>
</comment>
<evidence type="ECO:0000313" key="4">
    <source>
        <dbReference type="EMBL" id="SIR30174.1"/>
    </source>
</evidence>
<dbReference type="FunFam" id="3.30.420.10:FF:000045">
    <property type="entry name" value="3'-5' exonuclease DinG"/>
    <property type="match status" value="1"/>
</dbReference>
<dbReference type="Proteomes" id="UP000186308">
    <property type="component" value="Unassembled WGS sequence"/>
</dbReference>
<organism evidence="4 5">
    <name type="scientific">Acidiphilium rubrum</name>
    <dbReference type="NCBI Taxonomy" id="526"/>
    <lineage>
        <taxon>Bacteria</taxon>
        <taxon>Pseudomonadati</taxon>
        <taxon>Pseudomonadota</taxon>
        <taxon>Alphaproteobacteria</taxon>
        <taxon>Acetobacterales</taxon>
        <taxon>Acidocellaceae</taxon>
        <taxon>Acidiphilium</taxon>
    </lineage>
</organism>
<comment type="subunit">
    <text evidence="2">DNA polymerase III contains a core (composed of alpha, epsilon and theta chains) that associates with a tau subunit. This core dimerizes to form the POLIII' complex. PolIII' associates with the gamma complex (composed of gamma, delta, delta', psi and chi chains) and with the beta chain to form the complete DNA polymerase III complex.</text>
</comment>
<dbReference type="AlphaFoldDB" id="A0A8G2CMS9"/>
<dbReference type="Gene3D" id="3.30.420.10">
    <property type="entry name" value="Ribonuclease H-like superfamily/Ribonuclease H"/>
    <property type="match status" value="1"/>
</dbReference>
<dbReference type="Pfam" id="PF00929">
    <property type="entry name" value="RNase_T"/>
    <property type="match status" value="1"/>
</dbReference>
<dbReference type="GO" id="GO:0045004">
    <property type="term" value="P:DNA replication proofreading"/>
    <property type="evidence" value="ECO:0007669"/>
    <property type="project" value="TreeGrafter"/>
</dbReference>
<dbReference type="InterPro" id="IPR013520">
    <property type="entry name" value="Ribonucl_H"/>
</dbReference>
<evidence type="ECO:0000313" key="5">
    <source>
        <dbReference type="Proteomes" id="UP000186308"/>
    </source>
</evidence>
<dbReference type="SMART" id="SM00479">
    <property type="entry name" value="EXOIII"/>
    <property type="match status" value="1"/>
</dbReference>
<dbReference type="OrthoDB" id="7427781at2"/>
<dbReference type="PANTHER" id="PTHR30231:SF37">
    <property type="entry name" value="EXODEOXYRIBONUCLEASE 10"/>
    <property type="match status" value="1"/>
</dbReference>
<keyword evidence="5" id="KW-1185">Reference proteome</keyword>
<accession>A0A8G2CMS9</accession>
<comment type="function">
    <text evidence="1">DNA polymerase III is a complex, multichain enzyme responsible for most of the replicative synthesis in bacteria. The epsilon subunit contain the editing function and is a proofreading 3'-5' exonuclease.</text>
</comment>
<sequence length="299" mass="33183">MTEEEVKRLEEMARMLSASGAYRVLRKLAPRSPVAVEPGTPTRPGLFVDVETTGLDPETDEIIEIAIVPFTYALDGRIIDVGEPFQSFCDPGRPIPPEVVALTGITDTMVTDQTIDLTTVEGMVAPAALVVAHNAAFDRRFIERLCPAFAGKPWACSMTEVDWVAEGFEGLKLAYLAMGAGFFYDRHRAANDCLAAIELLALPLPHSGTIAMSRLLDRARSVTWRIWAEGAPFDLKDDLKRRGYRWGGDTGFRPRTWYIDVPEAKQSDEIAYLKTKVLDAGRDPSVQRITAYDRFSKRG</sequence>